<dbReference type="InterPro" id="IPR002539">
    <property type="entry name" value="MaoC-like_dom"/>
</dbReference>
<feature type="domain" description="MaoC-like" evidence="1">
    <location>
        <begin position="32"/>
        <end position="143"/>
    </location>
</feature>
<proteinExistence type="predicted"/>
<dbReference type="PANTHER" id="PTHR43664:SF1">
    <property type="entry name" value="BETA-METHYLMALYL-COA DEHYDRATASE"/>
    <property type="match status" value="1"/>
</dbReference>
<dbReference type="Gene3D" id="3.10.129.10">
    <property type="entry name" value="Hotdog Thioesterase"/>
    <property type="match status" value="1"/>
</dbReference>
<keyword evidence="3" id="KW-1185">Reference proteome</keyword>
<evidence type="ECO:0000313" key="3">
    <source>
        <dbReference type="Proteomes" id="UP000027451"/>
    </source>
</evidence>
<evidence type="ECO:0000259" key="1">
    <source>
        <dbReference type="Pfam" id="PF01575"/>
    </source>
</evidence>
<protein>
    <submittedName>
        <fullName evidence="2">Acyl dehydratase</fullName>
    </submittedName>
</protein>
<accession>A0A656QLH5</accession>
<dbReference type="Proteomes" id="UP000027451">
    <property type="component" value="Unassembled WGS sequence"/>
</dbReference>
<dbReference type="EMBL" id="JFHD01000009">
    <property type="protein sequence ID" value="KDR30400.1"/>
    <property type="molecule type" value="Genomic_DNA"/>
</dbReference>
<dbReference type="PANTHER" id="PTHR43664">
    <property type="entry name" value="MONOAMINE OXIDASE-RELATED"/>
    <property type="match status" value="1"/>
</dbReference>
<gene>
    <name evidence="2" type="ORF">BG60_37830</name>
</gene>
<sequence length="167" mass="18336">MEDMTQLQNEEAAVQRGRLLAPGMYDLNDLEIGDHFVTSGMTLTEAHIVNYAGVSGDMYDIHLDDVAAQQAGFSGRIAHGLLGLALTDGLKTRSPVRMSALATLGWNWSFRAPLHIGDRIQVEIEVVGKRVTKRIDRGIATLKLRVLNQLGNVVQDGETLLLMQNRA</sequence>
<dbReference type="SUPFAM" id="SSF54637">
    <property type="entry name" value="Thioesterase/thiol ester dehydrase-isomerase"/>
    <property type="match status" value="1"/>
</dbReference>
<dbReference type="AlphaFoldDB" id="A0A656QLH5"/>
<comment type="caution">
    <text evidence="2">The sequence shown here is derived from an EMBL/GenBank/DDBJ whole genome shotgun (WGS) entry which is preliminary data.</text>
</comment>
<dbReference type="Pfam" id="PF01575">
    <property type="entry name" value="MaoC_dehydratas"/>
    <property type="match status" value="1"/>
</dbReference>
<dbReference type="OrthoDB" id="6703795at2"/>
<name>A0A656QLH5_9BURK</name>
<dbReference type="InterPro" id="IPR029069">
    <property type="entry name" value="HotDog_dom_sf"/>
</dbReference>
<dbReference type="InterPro" id="IPR052342">
    <property type="entry name" value="MCH/BMMD"/>
</dbReference>
<reference evidence="2 3" key="1">
    <citation type="submission" date="2014-03" db="EMBL/GenBank/DDBJ databases">
        <title>Draft Genome Sequences of Four Burkholderia Strains.</title>
        <authorList>
            <person name="Liu X.Y."/>
            <person name="Li C.X."/>
            <person name="Xu J.H."/>
        </authorList>
    </citation>
    <scope>NUCLEOTIDE SEQUENCE [LARGE SCALE GENOMIC DNA]</scope>
    <source>
        <strain evidence="2 3">OP-1</strain>
    </source>
</reference>
<evidence type="ECO:0000313" key="2">
    <source>
        <dbReference type="EMBL" id="KDR30400.1"/>
    </source>
</evidence>
<organism evidence="2 3">
    <name type="scientific">Caballeronia zhejiangensis</name>
    <dbReference type="NCBI Taxonomy" id="871203"/>
    <lineage>
        <taxon>Bacteria</taxon>
        <taxon>Pseudomonadati</taxon>
        <taxon>Pseudomonadota</taxon>
        <taxon>Betaproteobacteria</taxon>
        <taxon>Burkholderiales</taxon>
        <taxon>Burkholderiaceae</taxon>
        <taxon>Caballeronia</taxon>
    </lineage>
</organism>